<reference evidence="6 7" key="1">
    <citation type="submission" date="2020-01" db="EMBL/GenBank/DDBJ databases">
        <title>Draft Genome Sequence of Vibrio sp. strain OCN044, Isolated from a Healthy Coral at Palmyra Atoll.</title>
        <authorList>
            <person name="Videau P."/>
            <person name="Loughran R."/>
            <person name="Esquivel A."/>
            <person name="Deadmond M."/>
            <person name="Paddock B.E."/>
            <person name="Saw J.H."/>
            <person name="Ushijima B."/>
        </authorList>
    </citation>
    <scope>NUCLEOTIDE SEQUENCE [LARGE SCALE GENOMIC DNA]</scope>
    <source>
        <strain evidence="6 7">OCN044</strain>
    </source>
</reference>
<keyword evidence="6" id="KW-0540">Nuclease</keyword>
<keyword evidence="3" id="KW-0238">DNA-binding</keyword>
<dbReference type="PANTHER" id="PTHR30408:SF12">
    <property type="entry name" value="TYPE I RESTRICTION ENZYME MJAVIII SPECIFICITY SUBUNIT"/>
    <property type="match status" value="1"/>
</dbReference>
<dbReference type="Gene3D" id="3.90.220.20">
    <property type="entry name" value="DNA methylase specificity domains"/>
    <property type="match status" value="2"/>
</dbReference>
<proteinExistence type="inferred from homology"/>
<keyword evidence="2" id="KW-0680">Restriction system</keyword>
<dbReference type="EMBL" id="WWEU01000019">
    <property type="protein sequence ID" value="MYM61703.1"/>
    <property type="molecule type" value="Genomic_DNA"/>
</dbReference>
<sequence>MVPNGWIQVTLGDLVQKSAFGPRFTSELYSKDGAIGTIRTTDLYNDGEINYATIPYADLDVSEYEEHVLNEGDLLITRSGTCGIPCIFTEQEKPIIAGAFLIRFQLKERVYSKFLHEVLKSAPVQSSIKRMAAGGVQKNLTGTSLKKLHLSLPPLPEQRKIANILSTWDKAITTTEKLIKTSKQQKKALMQQLLTGKKRLVNPETGKAFQGEWEDKYLNDFSKVIVSPVDKKTVEGEIPVELCNYTDVYYNTNITKKLDFMRATAKQSEIDKFTLEVDDVIITKDSETPGDIAVPALVSEDLDGVVCGYHLAIVRTNKQQADGAFINCLFSMPKTRYYFFTLATGATRFGLSIGGINKAHFCLPPLEEQQKIASVLTAADKEIEVLEAKLAHFKQEKKALMQQLLTGKRRVSLSS</sequence>
<comment type="caution">
    <text evidence="6">The sequence shown here is derived from an EMBL/GenBank/DDBJ whole genome shotgun (WGS) entry which is preliminary data.</text>
</comment>
<dbReference type="CDD" id="cd17517">
    <property type="entry name" value="RMtype1_S_EcoKI_StySPI-TRD2-CR2_like"/>
    <property type="match status" value="1"/>
</dbReference>
<evidence type="ECO:0000256" key="3">
    <source>
        <dbReference type="ARBA" id="ARBA00023125"/>
    </source>
</evidence>
<evidence type="ECO:0000259" key="5">
    <source>
        <dbReference type="Pfam" id="PF01420"/>
    </source>
</evidence>
<feature type="coiled-coil region" evidence="4">
    <location>
        <begin position="376"/>
        <end position="403"/>
    </location>
</feature>
<gene>
    <name evidence="6" type="ORF">GTG28_21100</name>
</gene>
<dbReference type="SUPFAM" id="SSF116734">
    <property type="entry name" value="DNA methylase specificity domain"/>
    <property type="match status" value="2"/>
</dbReference>
<dbReference type="Pfam" id="PF01420">
    <property type="entry name" value="Methylase_S"/>
    <property type="match status" value="2"/>
</dbReference>
<dbReference type="InterPro" id="IPR052021">
    <property type="entry name" value="Type-I_RS_S_subunit"/>
</dbReference>
<dbReference type="AlphaFoldDB" id="A0A6L8M1F4"/>
<dbReference type="GO" id="GO:0003677">
    <property type="term" value="F:DNA binding"/>
    <property type="evidence" value="ECO:0007669"/>
    <property type="project" value="UniProtKB-KW"/>
</dbReference>
<dbReference type="Proteomes" id="UP000478571">
    <property type="component" value="Unassembled WGS sequence"/>
</dbReference>
<protein>
    <submittedName>
        <fullName evidence="6">Restriction endonuclease subunit S</fullName>
    </submittedName>
</protein>
<keyword evidence="4" id="KW-0175">Coiled coil</keyword>
<keyword evidence="6" id="KW-0255">Endonuclease</keyword>
<dbReference type="Gene3D" id="1.10.287.1120">
    <property type="entry name" value="Bipartite methylase S protein"/>
    <property type="match status" value="1"/>
</dbReference>
<dbReference type="GO" id="GO:0009307">
    <property type="term" value="P:DNA restriction-modification system"/>
    <property type="evidence" value="ECO:0007669"/>
    <property type="project" value="UniProtKB-KW"/>
</dbReference>
<feature type="domain" description="Type I restriction modification DNA specificity" evidence="5">
    <location>
        <begin position="3"/>
        <end position="179"/>
    </location>
</feature>
<organism evidence="6 7">
    <name type="scientific">Vibrio tetraodonis subsp. pristinus</name>
    <dbReference type="NCBI Taxonomy" id="2695891"/>
    <lineage>
        <taxon>Bacteria</taxon>
        <taxon>Pseudomonadati</taxon>
        <taxon>Pseudomonadota</taxon>
        <taxon>Gammaproteobacteria</taxon>
        <taxon>Vibrionales</taxon>
        <taxon>Vibrionaceae</taxon>
        <taxon>Vibrio</taxon>
    </lineage>
</organism>
<keyword evidence="7" id="KW-1185">Reference proteome</keyword>
<evidence type="ECO:0000256" key="2">
    <source>
        <dbReference type="ARBA" id="ARBA00022747"/>
    </source>
</evidence>
<evidence type="ECO:0000313" key="7">
    <source>
        <dbReference type="Proteomes" id="UP000478571"/>
    </source>
</evidence>
<name>A0A6L8M1F4_9VIBR</name>
<dbReference type="RefSeq" id="WP_160933296.1">
    <property type="nucleotide sequence ID" value="NZ_WWEU01000019.1"/>
</dbReference>
<dbReference type="InterPro" id="IPR000055">
    <property type="entry name" value="Restrct_endonuc_typeI_TRD"/>
</dbReference>
<dbReference type="PANTHER" id="PTHR30408">
    <property type="entry name" value="TYPE-1 RESTRICTION ENZYME ECOKI SPECIFICITY PROTEIN"/>
    <property type="match status" value="1"/>
</dbReference>
<keyword evidence="6" id="KW-0378">Hydrolase</keyword>
<comment type="similarity">
    <text evidence="1">Belongs to the type-I restriction system S methylase family.</text>
</comment>
<accession>A0A6L8M1F4</accession>
<dbReference type="InterPro" id="IPR044946">
    <property type="entry name" value="Restrct_endonuc_typeI_TRD_sf"/>
</dbReference>
<feature type="domain" description="Type I restriction modification DNA specificity" evidence="5">
    <location>
        <begin position="212"/>
        <end position="390"/>
    </location>
</feature>
<evidence type="ECO:0000313" key="6">
    <source>
        <dbReference type="EMBL" id="MYM61703.1"/>
    </source>
</evidence>
<dbReference type="GO" id="GO:0004519">
    <property type="term" value="F:endonuclease activity"/>
    <property type="evidence" value="ECO:0007669"/>
    <property type="project" value="UniProtKB-KW"/>
</dbReference>
<evidence type="ECO:0000256" key="1">
    <source>
        <dbReference type="ARBA" id="ARBA00010923"/>
    </source>
</evidence>
<evidence type="ECO:0000256" key="4">
    <source>
        <dbReference type="SAM" id="Coils"/>
    </source>
</evidence>